<evidence type="ECO:0000313" key="5">
    <source>
        <dbReference type="Proteomes" id="UP000799291"/>
    </source>
</evidence>
<dbReference type="PROSITE" id="PS00455">
    <property type="entry name" value="AMP_BINDING"/>
    <property type="match status" value="1"/>
</dbReference>
<dbReference type="FunFam" id="3.30.300.30:FF:000007">
    <property type="entry name" value="4-coumarate--CoA ligase 2"/>
    <property type="match status" value="1"/>
</dbReference>
<keyword evidence="5" id="KW-1185">Reference proteome</keyword>
<dbReference type="PANTHER" id="PTHR24096">
    <property type="entry name" value="LONG-CHAIN-FATTY-ACID--COA LIGASE"/>
    <property type="match status" value="1"/>
</dbReference>
<comment type="similarity">
    <text evidence="1">Belongs to the ATP-dependent AMP-binding enzyme family.</text>
</comment>
<dbReference type="InterPro" id="IPR045851">
    <property type="entry name" value="AMP-bd_C_sf"/>
</dbReference>
<evidence type="ECO:0000256" key="1">
    <source>
        <dbReference type="ARBA" id="ARBA00006432"/>
    </source>
</evidence>
<dbReference type="InterPro" id="IPR025110">
    <property type="entry name" value="AMP-bd_C"/>
</dbReference>
<dbReference type="Pfam" id="PF00501">
    <property type="entry name" value="AMP-binding"/>
    <property type="match status" value="1"/>
</dbReference>
<dbReference type="SUPFAM" id="SSF56801">
    <property type="entry name" value="Acetyl-CoA synthetase-like"/>
    <property type="match status" value="1"/>
</dbReference>
<dbReference type="PROSITE" id="PS51257">
    <property type="entry name" value="PROKAR_LIPOPROTEIN"/>
    <property type="match status" value="1"/>
</dbReference>
<accession>A0A6G1IKH0</accession>
<dbReference type="Gene3D" id="3.40.50.12780">
    <property type="entry name" value="N-terminal domain of ligase-like"/>
    <property type="match status" value="1"/>
</dbReference>
<dbReference type="OrthoDB" id="6509636at2759"/>
<dbReference type="AlphaFoldDB" id="A0A6G1IKH0"/>
<dbReference type="Pfam" id="PF13193">
    <property type="entry name" value="AMP-binding_C"/>
    <property type="match status" value="1"/>
</dbReference>
<organism evidence="4 5">
    <name type="scientific">Lentithecium fluviatile CBS 122367</name>
    <dbReference type="NCBI Taxonomy" id="1168545"/>
    <lineage>
        <taxon>Eukaryota</taxon>
        <taxon>Fungi</taxon>
        <taxon>Dikarya</taxon>
        <taxon>Ascomycota</taxon>
        <taxon>Pezizomycotina</taxon>
        <taxon>Dothideomycetes</taxon>
        <taxon>Pleosporomycetidae</taxon>
        <taxon>Pleosporales</taxon>
        <taxon>Massarineae</taxon>
        <taxon>Lentitheciaceae</taxon>
        <taxon>Lentithecium</taxon>
    </lineage>
</organism>
<dbReference type="GO" id="GO:0019748">
    <property type="term" value="P:secondary metabolic process"/>
    <property type="evidence" value="ECO:0007669"/>
    <property type="project" value="TreeGrafter"/>
</dbReference>
<protein>
    <submittedName>
        <fullName evidence="4">Acetyl-CoA synthetase-like protein</fullName>
    </submittedName>
</protein>
<dbReference type="EMBL" id="MU005609">
    <property type="protein sequence ID" value="KAF2678722.1"/>
    <property type="molecule type" value="Genomic_DNA"/>
</dbReference>
<dbReference type="Gene3D" id="3.30.300.30">
    <property type="match status" value="1"/>
</dbReference>
<dbReference type="PANTHER" id="PTHR24096:SF265">
    <property type="entry name" value="ENZYME, PUTATIVE (AFU_ORTHOLOGUE AFUA_5G14270)-RELATED"/>
    <property type="match status" value="1"/>
</dbReference>
<evidence type="ECO:0000259" key="3">
    <source>
        <dbReference type="Pfam" id="PF13193"/>
    </source>
</evidence>
<gene>
    <name evidence="4" type="ORF">K458DRAFT_422812</name>
</gene>
<name>A0A6G1IKH0_9PLEO</name>
<evidence type="ECO:0000313" key="4">
    <source>
        <dbReference type="EMBL" id="KAF2678722.1"/>
    </source>
</evidence>
<feature type="domain" description="AMP-binding enzyme C-terminal" evidence="3">
    <location>
        <begin position="492"/>
        <end position="572"/>
    </location>
</feature>
<evidence type="ECO:0000259" key="2">
    <source>
        <dbReference type="Pfam" id="PF00501"/>
    </source>
</evidence>
<proteinExistence type="inferred from homology"/>
<dbReference type="InterPro" id="IPR000873">
    <property type="entry name" value="AMP-dep_synth/lig_dom"/>
</dbReference>
<reference evidence="4" key="1">
    <citation type="journal article" date="2020" name="Stud. Mycol.">
        <title>101 Dothideomycetes genomes: a test case for predicting lifestyles and emergence of pathogens.</title>
        <authorList>
            <person name="Haridas S."/>
            <person name="Albert R."/>
            <person name="Binder M."/>
            <person name="Bloem J."/>
            <person name="Labutti K."/>
            <person name="Salamov A."/>
            <person name="Andreopoulos B."/>
            <person name="Baker S."/>
            <person name="Barry K."/>
            <person name="Bills G."/>
            <person name="Bluhm B."/>
            <person name="Cannon C."/>
            <person name="Castanera R."/>
            <person name="Culley D."/>
            <person name="Daum C."/>
            <person name="Ezra D."/>
            <person name="Gonzalez J."/>
            <person name="Henrissat B."/>
            <person name="Kuo A."/>
            <person name="Liang C."/>
            <person name="Lipzen A."/>
            <person name="Lutzoni F."/>
            <person name="Magnuson J."/>
            <person name="Mondo S."/>
            <person name="Nolan M."/>
            <person name="Ohm R."/>
            <person name="Pangilinan J."/>
            <person name="Park H.-J."/>
            <person name="Ramirez L."/>
            <person name="Alfaro M."/>
            <person name="Sun H."/>
            <person name="Tritt A."/>
            <person name="Yoshinaga Y."/>
            <person name="Zwiers L.-H."/>
            <person name="Turgeon B."/>
            <person name="Goodwin S."/>
            <person name="Spatafora J."/>
            <person name="Crous P."/>
            <person name="Grigoriev I."/>
        </authorList>
    </citation>
    <scope>NUCLEOTIDE SEQUENCE</scope>
    <source>
        <strain evidence="4">CBS 122367</strain>
    </source>
</reference>
<sequence length="592" mass="65857">MRRNALHHPGRTIPHPLLLTSACLSTGTARQHVKPIPRLEISSPSSLHTMPFLAQQHTPIPEQDLLSWFFDNPRYDLDKPIYIDATDPSRSISGRQGRTLIRKVAAGLRKHGLQKGDCVVIGSFNDIYYPVLALGIIAAGGIYSGTNPSYTPFEISHHVQTVHAKFVICEPDLLQAVLDAKHDVPRERMFIFDNLGQPIPNGFKGWKTLLEHGEVEWPRFTDPNTSKTTNAMLMFSSGTTGLPKAVQLSHHNFITEHTLVYEDYPKGYDVRRLLVFPFFHVASTPSTMISPFREGATTYVMRRFELEPYFQNIEKYGITELLVVPPMAIAIIMSPLNKKYSLKSIRSGLCGAAPLDKESQARLQALLSPGTPFTQVWGMTEISCIGSMIPWPGHDDTGSVGRFLNNLDVKLVDDEGKDISAPDTRGELCIRGPLVTRGYFENEEANKRDFDSEGYFHTGDIAYMDGKTGLWYIVDRKKELIKVRGFQVAPPELEGTLLTHPSIVDTAVIGIPAPASSRDGELPRAYVVKRPGTENLTEKEVVEYAGKRLAGYKRLAGGVRFVDAIPKTPSGKILKRELREMAAREGAGRAKL</sequence>
<feature type="domain" description="AMP-dependent synthetase/ligase" evidence="2">
    <location>
        <begin position="77"/>
        <end position="440"/>
    </location>
</feature>
<dbReference type="Proteomes" id="UP000799291">
    <property type="component" value="Unassembled WGS sequence"/>
</dbReference>
<dbReference type="GO" id="GO:0016405">
    <property type="term" value="F:CoA-ligase activity"/>
    <property type="evidence" value="ECO:0007669"/>
    <property type="project" value="TreeGrafter"/>
</dbReference>
<dbReference type="CDD" id="cd05911">
    <property type="entry name" value="Firefly_Luc_like"/>
    <property type="match status" value="1"/>
</dbReference>
<dbReference type="InterPro" id="IPR020845">
    <property type="entry name" value="AMP-binding_CS"/>
</dbReference>
<dbReference type="InterPro" id="IPR042099">
    <property type="entry name" value="ANL_N_sf"/>
</dbReference>